<evidence type="ECO:0000313" key="2">
    <source>
        <dbReference type="Proteomes" id="UP000003732"/>
    </source>
</evidence>
<dbReference type="RefSeq" id="WP_003104288.1">
    <property type="nucleotide sequence ID" value="NZ_AEUT02000001.1"/>
</dbReference>
<dbReference type="Proteomes" id="UP000003732">
    <property type="component" value="Unassembled WGS sequence"/>
</dbReference>
<comment type="caution">
    <text evidence="1">The sequence shown here is derived from an EMBL/GenBank/DDBJ whole genome shotgun (WGS) entry which is preliminary data.</text>
</comment>
<name>F1Z0N7_9STRE</name>
<gene>
    <name evidence="1" type="ORF">SPB_0681</name>
</gene>
<dbReference type="GeneID" id="61420361"/>
<sequence length="115" mass="13715">MAKKFFTRSQIQDILETNSLKSDVYYLEREETSSPDNVIVYYRLSPNKSLFADDTIHIKKVMVQVTHFHKKKLDNIQDLMLSFFNCEPLTHDVKQIDTDYFATHYRFEILTKGTW</sequence>
<reference evidence="1 2" key="1">
    <citation type="submission" date="2011-02" db="EMBL/GenBank/DDBJ databases">
        <authorList>
            <person name="Stanhope M.J."/>
            <person name="Durkin A.S."/>
            <person name="Hostetler J."/>
            <person name="Kim M."/>
            <person name="Radune D."/>
            <person name="Singh I."/>
            <person name="Town C.D."/>
        </authorList>
    </citation>
    <scope>NUCLEOTIDE SEQUENCE [LARGE SCALE GENOMIC DNA]</scope>
    <source>
        <strain evidence="1 2">NCFD 2020</strain>
    </source>
</reference>
<accession>F1Z0N7</accession>
<proteinExistence type="predicted"/>
<evidence type="ECO:0000313" key="1">
    <source>
        <dbReference type="EMBL" id="EGE54072.1"/>
    </source>
</evidence>
<dbReference type="AlphaFoldDB" id="F1Z0N7"/>
<dbReference type="HOGENOM" id="CLU_2107662_0_0_9"/>
<organism evidence="1 2">
    <name type="scientific">Streptococcus parauberis NCFD 2020</name>
    <dbReference type="NCBI Taxonomy" id="873447"/>
    <lineage>
        <taxon>Bacteria</taxon>
        <taxon>Bacillati</taxon>
        <taxon>Bacillota</taxon>
        <taxon>Bacilli</taxon>
        <taxon>Lactobacillales</taxon>
        <taxon>Streptococcaceae</taxon>
        <taxon>Streptococcus</taxon>
    </lineage>
</organism>
<dbReference type="EMBL" id="AEUT02000001">
    <property type="protein sequence ID" value="EGE54072.1"/>
    <property type="molecule type" value="Genomic_DNA"/>
</dbReference>
<protein>
    <submittedName>
        <fullName evidence="1">Uncharacterized protein</fullName>
    </submittedName>
</protein>